<evidence type="ECO:0008006" key="5">
    <source>
        <dbReference type="Google" id="ProtNLM"/>
    </source>
</evidence>
<keyword evidence="4" id="KW-1185">Reference proteome</keyword>
<dbReference type="RefSeq" id="WP_140596159.1">
    <property type="nucleotide sequence ID" value="NZ_VFWZ01000008.1"/>
</dbReference>
<dbReference type="Gene3D" id="3.90.840.10">
    <property type="entry name" value="Thiol-activated cytolysin superfamily/Thiol-activated cytolysin, alpha-beta domain"/>
    <property type="match status" value="1"/>
</dbReference>
<dbReference type="InterPro" id="IPR036359">
    <property type="entry name" value="Thiol_cytolysin_sf"/>
</dbReference>
<evidence type="ECO:0000256" key="2">
    <source>
        <dbReference type="SAM" id="SignalP"/>
    </source>
</evidence>
<dbReference type="SUPFAM" id="SSF56978">
    <property type="entry name" value="Perfringolysin"/>
    <property type="match status" value="1"/>
</dbReference>
<dbReference type="Gene3D" id="3.40.30.40">
    <property type="entry name" value="Perfringolysin"/>
    <property type="match status" value="1"/>
</dbReference>
<dbReference type="InterPro" id="IPR036363">
    <property type="entry name" value="Thiol_cytolysin_ab_sf"/>
</dbReference>
<dbReference type="GO" id="GO:0015485">
    <property type="term" value="F:cholesterol binding"/>
    <property type="evidence" value="ECO:0007669"/>
    <property type="project" value="InterPro"/>
</dbReference>
<feature type="signal peptide" evidence="2">
    <location>
        <begin position="1"/>
        <end position="23"/>
    </location>
</feature>
<proteinExistence type="predicted"/>
<evidence type="ECO:0000313" key="3">
    <source>
        <dbReference type="EMBL" id="TPN82835.1"/>
    </source>
</evidence>
<evidence type="ECO:0000256" key="1">
    <source>
        <dbReference type="SAM" id="MobiDB-lite"/>
    </source>
</evidence>
<feature type="compositionally biased region" description="Polar residues" evidence="1">
    <location>
        <begin position="67"/>
        <end position="80"/>
    </location>
</feature>
<dbReference type="InterPro" id="IPR001869">
    <property type="entry name" value="Thiol_cytolysin"/>
</dbReference>
<organism evidence="3 4">
    <name type="scientific">Aquimarina algicola</name>
    <dbReference type="NCBI Taxonomy" id="2589995"/>
    <lineage>
        <taxon>Bacteria</taxon>
        <taxon>Pseudomonadati</taxon>
        <taxon>Bacteroidota</taxon>
        <taxon>Flavobacteriia</taxon>
        <taxon>Flavobacteriales</taxon>
        <taxon>Flavobacteriaceae</taxon>
        <taxon>Aquimarina</taxon>
    </lineage>
</organism>
<keyword evidence="2" id="KW-0732">Signal</keyword>
<dbReference type="PROSITE" id="PS51257">
    <property type="entry name" value="PROKAR_LIPOPROTEIN"/>
    <property type="match status" value="1"/>
</dbReference>
<dbReference type="PRINTS" id="PR01400">
    <property type="entry name" value="TACYTOLYSIN"/>
</dbReference>
<feature type="region of interest" description="Disordered" evidence="1">
    <location>
        <begin position="65"/>
        <end position="88"/>
    </location>
</feature>
<protein>
    <recommendedName>
        <fullName evidence="5">Thiol-activated cytolysin</fullName>
    </recommendedName>
</protein>
<dbReference type="Gene3D" id="3.30.1040.20">
    <property type="match status" value="1"/>
</dbReference>
<dbReference type="EMBL" id="VFWZ01000008">
    <property type="protein sequence ID" value="TPN82835.1"/>
    <property type="molecule type" value="Genomic_DNA"/>
</dbReference>
<dbReference type="AlphaFoldDB" id="A0A504J2J5"/>
<evidence type="ECO:0000313" key="4">
    <source>
        <dbReference type="Proteomes" id="UP000315540"/>
    </source>
</evidence>
<dbReference type="Pfam" id="PF01289">
    <property type="entry name" value="Thiol_cytolysin"/>
    <property type="match status" value="1"/>
</dbReference>
<dbReference type="OrthoDB" id="662759at2"/>
<sequence length="661" mass="71890">MKTNLFLGSLLLSIVTVMITSCSNDEIVENTTELSENPNQTGITAKIIDLGTGDDSFFDEYPEARAETNQGAPQESNENIQAEEDGQPVTQRLVCTRQKVSVQDGSTDFQLFGGLNSDVVFPGNLLQGKTVVDPEVTTPSIIPVKRAGGTISISLNGGVTTPSVTVDEVKTSTIQDAINQIINSSSGAVPANFNLSIEQMESEEQLALEMGLSFKAWKSKVESDFSFSTEKQFNRTLVKLTQTFYTMNFDTPTRPEDIFAGDVTQEEYTPHINQNNPATYISSVAYGRIFYMLIESTSSRQEMQAQLNLSYSGFGTSAEASLDIETFKSLKDLKIKVIAYGGDSDGAITLAGESTVEEIADKLAKSTNIQTALPLSYKVRSVYNPSKVIGVRLGAEFDVVNCEVKGVLPPSGYQELANLFEDGIGAVSQVKGAIILVFNTAGNRYAFYNVAKGKVLGQTFALKDPNGPLHKCPLSNVGAAYLFRFFEVNNSIRLTSLNGLETVSFNFNKSSFNNGMNRPQSNHNIKFGKVEVSSTFFAPGGGLIPDSFEGPYPFPGEQINAIHSANKNPGAFEDHYNFYARDGIIKAKLIKKRKNVQGISFRFPIWEEKTEKVNFSGIKGAGAIGTVDIGGSRESIFFDISGETMLIVKPNDVILGPFVVN</sequence>
<name>A0A504J2J5_9FLAO</name>
<gene>
    <name evidence="3" type="ORF">FHK87_20630</name>
</gene>
<comment type="caution">
    <text evidence="3">The sequence shown here is derived from an EMBL/GenBank/DDBJ whole genome shotgun (WGS) entry which is preliminary data.</text>
</comment>
<dbReference type="Proteomes" id="UP000315540">
    <property type="component" value="Unassembled WGS sequence"/>
</dbReference>
<feature type="chain" id="PRO_5021333845" description="Thiol-activated cytolysin" evidence="2">
    <location>
        <begin position="24"/>
        <end position="661"/>
    </location>
</feature>
<accession>A0A504J2J5</accession>
<reference evidence="3 4" key="1">
    <citation type="submission" date="2019-06" db="EMBL/GenBank/DDBJ databases">
        <authorList>
            <person name="Meng X."/>
        </authorList>
    </citation>
    <scope>NUCLEOTIDE SEQUENCE [LARGE SCALE GENOMIC DNA]</scope>
    <source>
        <strain evidence="3 4">M625</strain>
    </source>
</reference>